<dbReference type="GeneID" id="96597476"/>
<dbReference type="Pfam" id="PF06527">
    <property type="entry name" value="TniQ"/>
    <property type="match status" value="1"/>
</dbReference>
<name>A0A0K9FAE2_9BACI</name>
<dbReference type="EMBL" id="LFXJ01000005">
    <property type="protein sequence ID" value="KMY31420.1"/>
    <property type="molecule type" value="Genomic_DNA"/>
</dbReference>
<protein>
    <recommendedName>
        <fullName evidence="1">TniQ domain-containing protein</fullName>
    </recommendedName>
</protein>
<evidence type="ECO:0000313" key="3">
    <source>
        <dbReference type="Proteomes" id="UP000037326"/>
    </source>
</evidence>
<dbReference type="Proteomes" id="UP000037326">
    <property type="component" value="Unassembled WGS sequence"/>
</dbReference>
<sequence>MLTLWNNENIKRPERSICYPLEPMYKDSIDVESLTSYIQRISDAHTIAVSSLVKHLIFPTIYADDTQEFTVNKLYDSYYKSYATNGYNQQASFILYALRKLTGRKDLYDLTWLKIAPLLSQGDIKVSRHWCPACIYEQKNENMAYEKLIWSLNSVTLCLIHNCNLESICPFCKKENKQLDLYSVIGYCSKCKNWLGSNLVINNNTCEETREWQKWVYKNVEELMKSEMQEFLNRENILNAISDLLTKNFNPTNNSIFNLAKNMGFNRAVLAQWKNKSKKISFESLLILSFCVNVSIEKILFKENEFSININQIRPIKKDIFNKKSFIRLSIEEKRIAMNQYINSEEYPPLKLSDVTKQIGYKSNESLRAFFPDECRFISARYKAYKSKEKIEQVKKIKQQINECVSTAFEEGKVLNKNYIYSKVKIGKKFAEPEIRDYIKEVLELRSKDFY</sequence>
<accession>A0A0K9FAE2</accession>
<dbReference type="AlphaFoldDB" id="A0A0K9FAE2"/>
<dbReference type="RefSeq" id="WP_049663983.1">
    <property type="nucleotide sequence ID" value="NZ_LFXJ01000005.1"/>
</dbReference>
<reference evidence="3" key="1">
    <citation type="submission" date="2015-07" db="EMBL/GenBank/DDBJ databases">
        <authorList>
            <consortium name="Consortium for Microbial Forensics and Genomics (microFORGE)"/>
            <person name="Knight B.M."/>
            <person name="Roberts D.P."/>
            <person name="Lin D."/>
            <person name="Hari K."/>
            <person name="Fletcher J."/>
            <person name="Melcher U."/>
            <person name="Blagden T."/>
            <person name="Winegar R.A."/>
        </authorList>
    </citation>
    <scope>NUCLEOTIDE SEQUENCE [LARGE SCALE GENOMIC DNA]</scope>
    <source>
        <strain evidence="3">DSM 23493</strain>
    </source>
</reference>
<dbReference type="OrthoDB" id="7029747at2"/>
<proteinExistence type="predicted"/>
<gene>
    <name evidence="2" type="ORF">ACZ11_03995</name>
</gene>
<evidence type="ECO:0000259" key="1">
    <source>
        <dbReference type="Pfam" id="PF06527"/>
    </source>
</evidence>
<dbReference type="PATRIC" id="fig|582475.4.peg.207"/>
<organism evidence="2 3">
    <name type="scientific">Lysinibacillus xylanilyticus</name>
    <dbReference type="NCBI Taxonomy" id="582475"/>
    <lineage>
        <taxon>Bacteria</taxon>
        <taxon>Bacillati</taxon>
        <taxon>Bacillota</taxon>
        <taxon>Bacilli</taxon>
        <taxon>Bacillales</taxon>
        <taxon>Bacillaceae</taxon>
        <taxon>Lysinibacillus</taxon>
    </lineage>
</organism>
<dbReference type="InterPro" id="IPR009492">
    <property type="entry name" value="TniQ"/>
</dbReference>
<comment type="caution">
    <text evidence="2">The sequence shown here is derived from an EMBL/GenBank/DDBJ whole genome shotgun (WGS) entry which is preliminary data.</text>
</comment>
<feature type="domain" description="TniQ" evidence="1">
    <location>
        <begin position="30"/>
        <end position="165"/>
    </location>
</feature>
<evidence type="ECO:0000313" key="2">
    <source>
        <dbReference type="EMBL" id="KMY31420.1"/>
    </source>
</evidence>